<dbReference type="InterPro" id="IPR031537">
    <property type="entry name" value="DUF5092"/>
</dbReference>
<sequence length="583" mass="64699">MQKAGYSSIPSTTAFEDDFNYNEQDDSDEGEEKINIPLTNLSVKIPVVGKSETSGSPISSLQTTTSAILFSGNSSSDGNTFLDSISQGRLIKLVGIPPEPALAGDENGNSAVDSEQDSPCLKDVRDVELPLRPPMIAMGFDEKGRPIVDVIDSMDEDPFTLDSFERMIRAHALKGKDFLIARVATVDPQDDKRFYYSYYSAHHINKVLFRTQPEEGLLHRMKAKNPLNNMVIMGDVHYYAIKAMSVNIALMTNKNSSPLSVISSNHAPDLEETGAAWKKEAEYAANILLTKINRFLQMTGIPGAAAHSRNHSSRKLRLIMRREGLIENTAEEQEETRALIYQDSSSNRGHYPFEVGENAFEGESLFESAGDTILAHVDKFKAFLKTMDSEPSDATDYCCEFEILKEKYQQEMKGKSLTKRKVRSSSFLNDFGRTNGVLTFEQWLKTFEVSPVSSNVNLSVSPPSCSSSSKKLKLRKQQKQQQQQHVEPNATKIKIDPSPVEFHSGKLFYIAEYLASDDDFLMKSCIRTIFKENALESDDAVLFTLPSSNSNSSDGAGGEIASGHGEQHPALRNFIYAVESENG</sequence>
<name>A0AAD5STE9_9FUNG</name>
<keyword evidence="3" id="KW-1185">Reference proteome</keyword>
<feature type="non-terminal residue" evidence="2">
    <location>
        <position position="583"/>
    </location>
</feature>
<evidence type="ECO:0000313" key="2">
    <source>
        <dbReference type="EMBL" id="KAJ3085569.1"/>
    </source>
</evidence>
<protein>
    <submittedName>
        <fullName evidence="2">Uncharacterized protein</fullName>
    </submittedName>
</protein>
<dbReference type="Pfam" id="PF17010">
    <property type="entry name" value="DUF5092"/>
    <property type="match status" value="1"/>
</dbReference>
<reference evidence="2" key="1">
    <citation type="submission" date="2020-05" db="EMBL/GenBank/DDBJ databases">
        <title>Phylogenomic resolution of chytrid fungi.</title>
        <authorList>
            <person name="Stajich J.E."/>
            <person name="Amses K."/>
            <person name="Simmons R."/>
            <person name="Seto K."/>
            <person name="Myers J."/>
            <person name="Bonds A."/>
            <person name="Quandt C.A."/>
            <person name="Barry K."/>
            <person name="Liu P."/>
            <person name="Grigoriev I."/>
            <person name="Longcore J.E."/>
            <person name="James T.Y."/>
        </authorList>
    </citation>
    <scope>NUCLEOTIDE SEQUENCE</scope>
    <source>
        <strain evidence="2">JEL0513</strain>
    </source>
</reference>
<feature type="region of interest" description="Disordered" evidence="1">
    <location>
        <begin position="1"/>
        <end position="34"/>
    </location>
</feature>
<dbReference type="AlphaFoldDB" id="A0AAD5STE9"/>
<proteinExistence type="predicted"/>
<evidence type="ECO:0000256" key="1">
    <source>
        <dbReference type="SAM" id="MobiDB-lite"/>
    </source>
</evidence>
<organism evidence="2 3">
    <name type="scientific">Physocladia obscura</name>
    <dbReference type="NCBI Taxonomy" id="109957"/>
    <lineage>
        <taxon>Eukaryota</taxon>
        <taxon>Fungi</taxon>
        <taxon>Fungi incertae sedis</taxon>
        <taxon>Chytridiomycota</taxon>
        <taxon>Chytridiomycota incertae sedis</taxon>
        <taxon>Chytridiomycetes</taxon>
        <taxon>Chytridiales</taxon>
        <taxon>Chytriomycetaceae</taxon>
        <taxon>Physocladia</taxon>
    </lineage>
</organism>
<comment type="caution">
    <text evidence="2">The sequence shown here is derived from an EMBL/GenBank/DDBJ whole genome shotgun (WGS) entry which is preliminary data.</text>
</comment>
<feature type="region of interest" description="Disordered" evidence="1">
    <location>
        <begin position="461"/>
        <end position="493"/>
    </location>
</feature>
<dbReference type="EMBL" id="JADGJH010004505">
    <property type="protein sequence ID" value="KAJ3085569.1"/>
    <property type="molecule type" value="Genomic_DNA"/>
</dbReference>
<dbReference type="Proteomes" id="UP001211907">
    <property type="component" value="Unassembled WGS sequence"/>
</dbReference>
<feature type="compositionally biased region" description="Acidic residues" evidence="1">
    <location>
        <begin position="15"/>
        <end position="31"/>
    </location>
</feature>
<gene>
    <name evidence="2" type="ORF">HK100_009007</name>
</gene>
<evidence type="ECO:0000313" key="3">
    <source>
        <dbReference type="Proteomes" id="UP001211907"/>
    </source>
</evidence>
<accession>A0AAD5STE9</accession>